<dbReference type="STRING" id="1082933.A6B35_08315"/>
<evidence type="ECO:0000256" key="1">
    <source>
        <dbReference type="SAM" id="Phobius"/>
    </source>
</evidence>
<dbReference type="Proteomes" id="UP000002949">
    <property type="component" value="Unassembled WGS sequence"/>
</dbReference>
<gene>
    <name evidence="2" type="ORF">MEA186_07959</name>
</gene>
<dbReference type="KEGG" id="mamo:A6B35_08315"/>
<reference evidence="2 3" key="1">
    <citation type="journal article" date="2012" name="J. Bacteriol.">
        <title>Draft Genome Sequence of Plant Growth-Promoting Rhizobium Mesorhizobium amorphae, Isolated from Zinc-Lead Mine Tailings.</title>
        <authorList>
            <person name="Hao X."/>
            <person name="Lin Y."/>
            <person name="Johnstone L."/>
            <person name="Baltrus D.A."/>
            <person name="Miller S.J."/>
            <person name="Wei G."/>
            <person name="Rensing C."/>
        </authorList>
    </citation>
    <scope>NUCLEOTIDE SEQUENCE [LARGE SCALE GENOMIC DNA]</scope>
    <source>
        <strain evidence="2 3">CCNWGS0123</strain>
    </source>
</reference>
<keyword evidence="1" id="KW-1133">Transmembrane helix</keyword>
<keyword evidence="1" id="KW-0472">Membrane</keyword>
<dbReference type="EMBL" id="AGSN01000071">
    <property type="protein sequence ID" value="EHH12717.1"/>
    <property type="molecule type" value="Genomic_DNA"/>
</dbReference>
<dbReference type="AlphaFoldDB" id="G6Y6M7"/>
<evidence type="ECO:0000313" key="3">
    <source>
        <dbReference type="Proteomes" id="UP000002949"/>
    </source>
</evidence>
<keyword evidence="1" id="KW-0812">Transmembrane</keyword>
<accession>G6Y6M7</accession>
<feature type="transmembrane region" description="Helical" evidence="1">
    <location>
        <begin position="35"/>
        <end position="57"/>
    </location>
</feature>
<name>G6Y6M7_9HYPH</name>
<keyword evidence="3" id="KW-1185">Reference proteome</keyword>
<proteinExistence type="predicted"/>
<organism evidence="2 3">
    <name type="scientific">Mesorhizobium amorphae CCNWGS0123</name>
    <dbReference type="NCBI Taxonomy" id="1082933"/>
    <lineage>
        <taxon>Bacteria</taxon>
        <taxon>Pseudomonadati</taxon>
        <taxon>Pseudomonadota</taxon>
        <taxon>Alphaproteobacteria</taxon>
        <taxon>Hyphomicrobiales</taxon>
        <taxon>Phyllobacteriaceae</taxon>
        <taxon>Mesorhizobium</taxon>
    </lineage>
</organism>
<protein>
    <submittedName>
        <fullName evidence="2">Uncharacterized protein</fullName>
    </submittedName>
</protein>
<sequence length="88" mass="8998">MIGAGRHVFSAILVGMLVTSFVVAIWTGVETDSGWVALGWAVLTLVVLQVGYVVLIISLMLNQIPKTGAAASASANPAPPLHGDGVSL</sequence>
<evidence type="ECO:0000313" key="2">
    <source>
        <dbReference type="EMBL" id="EHH12717.1"/>
    </source>
</evidence>
<feature type="transmembrane region" description="Helical" evidence="1">
    <location>
        <begin position="7"/>
        <end position="29"/>
    </location>
</feature>